<feature type="transmembrane region" description="Helical" evidence="7">
    <location>
        <begin position="6"/>
        <end position="24"/>
    </location>
</feature>
<proteinExistence type="inferred from homology"/>
<dbReference type="SUPFAM" id="SSF81345">
    <property type="entry name" value="ABC transporter involved in vitamin B12 uptake, BtuC"/>
    <property type="match status" value="1"/>
</dbReference>
<evidence type="ECO:0000313" key="8">
    <source>
        <dbReference type="EMBL" id="GFH63060.1"/>
    </source>
</evidence>
<dbReference type="EMBL" id="BLLL01000008">
    <property type="protein sequence ID" value="GFH63060.1"/>
    <property type="molecule type" value="Genomic_DNA"/>
</dbReference>
<comment type="caution">
    <text evidence="8">The sequence shown here is derived from an EMBL/GenBank/DDBJ whole genome shotgun (WGS) entry which is preliminary data.</text>
</comment>
<sequence length="289" mass="31247">MSEFFILDFSPVYALIALLPWDCFQVGFMQRALFALFLLAPMAAVLGIEVINFRMAFFSDVVGHSAFTGMACGLLLSIEPRLAMLVFGVFTGIVIMAMYRRLHFSSDTVIGIVFSGVVALGLAVVSRAGGMARDMRQFLYGDILAINEVEISLLLLLSAGLLLFQFLGYNSLLSIALDPVTARVRGVRVALWQYFFAGFLALVVMYSVWAVGVLLVTAMLIVPAATARNLARSACGMFWWAIAAAQLSAFAGLALAAQDWLVTAGGATIILVACCLFGISVVWAIVRNR</sequence>
<dbReference type="PANTHER" id="PTHR30477:SF0">
    <property type="entry name" value="METAL TRANSPORT SYSTEM MEMBRANE PROTEIN TM_0125-RELATED"/>
    <property type="match status" value="1"/>
</dbReference>
<evidence type="ECO:0000313" key="9">
    <source>
        <dbReference type="Proteomes" id="UP000505077"/>
    </source>
</evidence>
<dbReference type="GO" id="GO:0055085">
    <property type="term" value="P:transmembrane transport"/>
    <property type="evidence" value="ECO:0007669"/>
    <property type="project" value="InterPro"/>
</dbReference>
<evidence type="ECO:0000256" key="1">
    <source>
        <dbReference type="ARBA" id="ARBA00004141"/>
    </source>
</evidence>
<comment type="subcellular location">
    <subcellularLocation>
        <location evidence="6">Cell membrane</location>
        <topology evidence="6">Multi-pass membrane protein</topology>
    </subcellularLocation>
    <subcellularLocation>
        <location evidence="1">Membrane</location>
        <topology evidence="1">Multi-pass membrane protein</topology>
    </subcellularLocation>
</comment>
<organism evidence="8 9">
    <name type="scientific">Candidatus Desulfovibrio kirbyi</name>
    <dbReference type="NCBI Taxonomy" id="2696086"/>
    <lineage>
        <taxon>Bacteria</taxon>
        <taxon>Pseudomonadati</taxon>
        <taxon>Thermodesulfobacteriota</taxon>
        <taxon>Desulfovibrionia</taxon>
        <taxon>Desulfovibrionales</taxon>
        <taxon>Desulfovibrionaceae</taxon>
        <taxon>Desulfovibrio</taxon>
    </lineage>
</organism>
<comment type="similarity">
    <text evidence="2 6">Belongs to the ABC-3 integral membrane protein family.</text>
</comment>
<evidence type="ECO:0000256" key="5">
    <source>
        <dbReference type="ARBA" id="ARBA00023136"/>
    </source>
</evidence>
<dbReference type="Gene3D" id="1.10.3470.10">
    <property type="entry name" value="ABC transporter involved in vitamin B12 uptake, BtuC"/>
    <property type="match status" value="1"/>
</dbReference>
<feature type="transmembrane region" description="Helical" evidence="7">
    <location>
        <begin position="57"/>
        <end position="76"/>
    </location>
</feature>
<protein>
    <submittedName>
        <fullName evidence="8">Mn2+/Zn2+ ABC transporter permease</fullName>
    </submittedName>
</protein>
<dbReference type="InterPro" id="IPR037294">
    <property type="entry name" value="ABC_BtuC-like"/>
</dbReference>
<evidence type="ECO:0000256" key="4">
    <source>
        <dbReference type="ARBA" id="ARBA00022989"/>
    </source>
</evidence>
<feature type="transmembrane region" description="Helical" evidence="7">
    <location>
        <begin position="151"/>
        <end position="172"/>
    </location>
</feature>
<feature type="transmembrane region" description="Helical" evidence="7">
    <location>
        <begin position="263"/>
        <end position="286"/>
    </location>
</feature>
<evidence type="ECO:0000256" key="7">
    <source>
        <dbReference type="SAM" id="Phobius"/>
    </source>
</evidence>
<feature type="transmembrane region" description="Helical" evidence="7">
    <location>
        <begin position="31"/>
        <end position="51"/>
    </location>
</feature>
<dbReference type="Pfam" id="PF00950">
    <property type="entry name" value="ABC-3"/>
    <property type="match status" value="1"/>
</dbReference>
<feature type="transmembrane region" description="Helical" evidence="7">
    <location>
        <begin position="237"/>
        <end position="257"/>
    </location>
</feature>
<feature type="transmembrane region" description="Helical" evidence="7">
    <location>
        <begin position="192"/>
        <end position="225"/>
    </location>
</feature>
<keyword evidence="4 7" id="KW-1133">Transmembrane helix</keyword>
<reference evidence="8 9" key="1">
    <citation type="journal article" date="2020" name="ISME J.">
        <title>Parallel Reductive Genome Evolution in Desulfovibrio Ectosymbionts Independently Acquired by Trichonympha Protists in the Termite Gut.</title>
        <authorList>
            <person name="Takeuchi M."/>
            <person name="Kuwahara H."/>
            <person name="Murakami T."/>
            <person name="Takahashi K."/>
            <person name="Kajitani R."/>
            <person name="Toyoda A."/>
            <person name="Itoh T."/>
            <person name="Ohkuma M."/>
            <person name="Hongoh Y."/>
        </authorList>
    </citation>
    <scope>NUCLEOTIDE SEQUENCE [LARGE SCALE GENOMIC DNA]</scope>
    <source>
        <strain evidence="8">ZnDsv-02</strain>
    </source>
</reference>
<name>A0A6L2R675_9BACT</name>
<dbReference type="AlphaFoldDB" id="A0A6L2R675"/>
<evidence type="ECO:0000256" key="2">
    <source>
        <dbReference type="ARBA" id="ARBA00008034"/>
    </source>
</evidence>
<feature type="transmembrane region" description="Helical" evidence="7">
    <location>
        <begin position="108"/>
        <end position="130"/>
    </location>
</feature>
<accession>A0A6L2R675</accession>
<evidence type="ECO:0000256" key="6">
    <source>
        <dbReference type="RuleBase" id="RU003943"/>
    </source>
</evidence>
<dbReference type="GO" id="GO:0010043">
    <property type="term" value="P:response to zinc ion"/>
    <property type="evidence" value="ECO:0007669"/>
    <property type="project" value="TreeGrafter"/>
</dbReference>
<gene>
    <name evidence="8" type="primary">znuB</name>
    <name evidence="8" type="ORF">ZNDK_0831</name>
</gene>
<dbReference type="PANTHER" id="PTHR30477">
    <property type="entry name" value="ABC-TRANSPORTER METAL-BINDING PROTEIN"/>
    <property type="match status" value="1"/>
</dbReference>
<keyword evidence="6" id="KW-0813">Transport</keyword>
<dbReference type="InterPro" id="IPR001626">
    <property type="entry name" value="ABC_TroCD"/>
</dbReference>
<keyword evidence="3 6" id="KW-0812">Transmembrane</keyword>
<dbReference type="GO" id="GO:0043190">
    <property type="term" value="C:ATP-binding cassette (ABC) transporter complex"/>
    <property type="evidence" value="ECO:0007669"/>
    <property type="project" value="InterPro"/>
</dbReference>
<dbReference type="Proteomes" id="UP000505077">
    <property type="component" value="Unassembled WGS sequence"/>
</dbReference>
<keyword evidence="5 7" id="KW-0472">Membrane</keyword>
<feature type="transmembrane region" description="Helical" evidence="7">
    <location>
        <begin position="83"/>
        <end position="102"/>
    </location>
</feature>
<evidence type="ECO:0000256" key="3">
    <source>
        <dbReference type="ARBA" id="ARBA00022692"/>
    </source>
</evidence>